<dbReference type="InterPro" id="IPR011604">
    <property type="entry name" value="PDDEXK-like_dom_sf"/>
</dbReference>
<organism evidence="2 3">
    <name type="scientific">Pseudomonas oryzihabitans</name>
    <dbReference type="NCBI Taxonomy" id="47885"/>
    <lineage>
        <taxon>Bacteria</taxon>
        <taxon>Pseudomonadati</taxon>
        <taxon>Pseudomonadota</taxon>
        <taxon>Gammaproteobacteria</taxon>
        <taxon>Pseudomonadales</taxon>
        <taxon>Pseudomonadaceae</taxon>
        <taxon>Pseudomonas</taxon>
    </lineage>
</organism>
<dbReference type="InterPro" id="IPR038726">
    <property type="entry name" value="PDDEXK_AddAB-type"/>
</dbReference>
<accession>A0A178LMJ4</accession>
<dbReference type="OrthoDB" id="1681119at2"/>
<feature type="domain" description="PD-(D/E)XK endonuclease-like" evidence="1">
    <location>
        <begin position="28"/>
        <end position="156"/>
    </location>
</feature>
<comment type="caution">
    <text evidence="2">The sequence shown here is derived from an EMBL/GenBank/DDBJ whole genome shotgun (WGS) entry which is preliminary data.</text>
</comment>
<evidence type="ECO:0000259" key="1">
    <source>
        <dbReference type="Pfam" id="PF12705"/>
    </source>
</evidence>
<sequence>MAAIQGGWREPLPPLLQGAQLLLSERKIATDVPVPLHGQVDQVFLARGWLILVDTKRRKQARVFAKDVVQLSVYATILARQASVFAGQNYPVASTAFIRCVTPHGTTYIEVSLLSTREVIALWNRYWMLRREGLAARPTCPQPPVCAGCSKKTQCPRGKGLGSSA</sequence>
<dbReference type="RefSeq" id="WP_064306956.1">
    <property type="nucleotide sequence ID" value="NZ_FMWB01000030.1"/>
</dbReference>
<name>A0A178LMJ4_9PSED</name>
<proteinExistence type="predicted"/>
<dbReference type="Pfam" id="PF12705">
    <property type="entry name" value="PDDEXK_1"/>
    <property type="match status" value="1"/>
</dbReference>
<reference evidence="2 3" key="1">
    <citation type="submission" date="2016-04" db="EMBL/GenBank/DDBJ databases">
        <title>Draft Genome Sequences of Staphylococcus capitis Strain H36, S. capitis Strain H65, S. cohnii Strain H62, S. hominis Strain H69, Mycobacterium iranicum Strain H39, Plantibacter sp. Strain H53, Pseudomonas oryzihabitans Strain H72, and Microbacterium sp. Strain H83, isolated from residential settings.</title>
        <authorList>
            <person name="Lymperopoulou D."/>
            <person name="Adams R.I."/>
            <person name="Lindow S."/>
            <person name="Coil D.A."/>
            <person name="Jospin G."/>
            <person name="Eisen J.A."/>
        </authorList>
    </citation>
    <scope>NUCLEOTIDE SEQUENCE [LARGE SCALE GENOMIC DNA]</scope>
    <source>
        <strain evidence="2 3">H72</strain>
    </source>
</reference>
<gene>
    <name evidence="2" type="ORF">A4V15_11840</name>
</gene>
<evidence type="ECO:0000313" key="3">
    <source>
        <dbReference type="Proteomes" id="UP000078356"/>
    </source>
</evidence>
<protein>
    <recommendedName>
        <fullName evidence="1">PD-(D/E)XK endonuclease-like domain-containing protein</fullName>
    </recommendedName>
</protein>
<dbReference type="AlphaFoldDB" id="A0A178LMJ4"/>
<evidence type="ECO:0000313" key="2">
    <source>
        <dbReference type="EMBL" id="OAN31746.1"/>
    </source>
</evidence>
<dbReference type="EMBL" id="LWCR01000003">
    <property type="protein sequence ID" value="OAN31746.1"/>
    <property type="molecule type" value="Genomic_DNA"/>
</dbReference>
<dbReference type="Proteomes" id="UP000078356">
    <property type="component" value="Unassembled WGS sequence"/>
</dbReference>
<dbReference type="Gene3D" id="3.90.320.10">
    <property type="match status" value="1"/>
</dbReference>